<reference evidence="1 2" key="1">
    <citation type="submission" date="2024-07" db="EMBL/GenBank/DDBJ databases">
        <title>Uliginosibacterium paludis KCTC:42655.</title>
        <authorList>
            <person name="Kim M.K."/>
        </authorList>
    </citation>
    <scope>NUCLEOTIDE SEQUENCE [LARGE SCALE GENOMIC DNA]</scope>
    <source>
        <strain evidence="1 2">KCTC 42655</strain>
    </source>
</reference>
<gene>
    <name evidence="1" type="ORF">ABVT11_03700</name>
</gene>
<organism evidence="1 2">
    <name type="scientific">Uliginosibacterium paludis</name>
    <dbReference type="NCBI Taxonomy" id="1615952"/>
    <lineage>
        <taxon>Bacteria</taxon>
        <taxon>Pseudomonadati</taxon>
        <taxon>Pseudomonadota</taxon>
        <taxon>Betaproteobacteria</taxon>
        <taxon>Rhodocyclales</taxon>
        <taxon>Zoogloeaceae</taxon>
        <taxon>Uliginosibacterium</taxon>
    </lineage>
</organism>
<accession>A0ABV2CLZ0</accession>
<keyword evidence="2" id="KW-1185">Reference proteome</keyword>
<dbReference type="EMBL" id="JBEWLZ010000002">
    <property type="protein sequence ID" value="MET1488917.1"/>
    <property type="molecule type" value="Genomic_DNA"/>
</dbReference>
<sequence>MRLKEYSEGLTLQAAENGLKLRFVPAAPEQASPAPGTEQSGSISEASLTRSRNMLRADWPMFSSGLHTSVGLDWSNTAGLTGSAGRPDAMPLFGLGWETGSRRASSWKLSAEVGTAFVSGLPCNPLVGCPASSTPTGLNPYGYGSGLRLNPYVNFGATFTFGQ</sequence>
<dbReference type="Proteomes" id="UP001548590">
    <property type="component" value="Unassembled WGS sequence"/>
</dbReference>
<evidence type="ECO:0008006" key="3">
    <source>
        <dbReference type="Google" id="ProtNLM"/>
    </source>
</evidence>
<evidence type="ECO:0000313" key="1">
    <source>
        <dbReference type="EMBL" id="MET1488917.1"/>
    </source>
</evidence>
<evidence type="ECO:0000313" key="2">
    <source>
        <dbReference type="Proteomes" id="UP001548590"/>
    </source>
</evidence>
<comment type="caution">
    <text evidence="1">The sequence shown here is derived from an EMBL/GenBank/DDBJ whole genome shotgun (WGS) entry which is preliminary data.</text>
</comment>
<dbReference type="RefSeq" id="WP_345923931.1">
    <property type="nucleotide sequence ID" value="NZ_JBDIVF010000001.1"/>
</dbReference>
<proteinExistence type="predicted"/>
<protein>
    <recommendedName>
        <fullName evidence="3">TonB-dependent receptor</fullName>
    </recommendedName>
</protein>
<name>A0ABV2CLZ0_9RHOO</name>